<feature type="domain" description="FAD-binding" evidence="9">
    <location>
        <begin position="2"/>
        <end position="351"/>
    </location>
</feature>
<evidence type="ECO:0000256" key="4">
    <source>
        <dbReference type="ARBA" id="ARBA00022630"/>
    </source>
</evidence>
<keyword evidence="7" id="KW-0503">Monooxygenase</keyword>
<keyword evidence="5" id="KW-0274">FAD</keyword>
<evidence type="ECO:0000256" key="7">
    <source>
        <dbReference type="ARBA" id="ARBA00023033"/>
    </source>
</evidence>
<dbReference type="Proteomes" id="UP001501337">
    <property type="component" value="Unassembled WGS sequence"/>
</dbReference>
<evidence type="ECO:0000256" key="3">
    <source>
        <dbReference type="ARBA" id="ARBA00005349"/>
    </source>
</evidence>
<dbReference type="Pfam" id="PF01494">
    <property type="entry name" value="FAD_binding_3"/>
    <property type="match status" value="1"/>
</dbReference>
<comment type="similarity">
    <text evidence="3">Belongs to the UbiH/COQ6 family.</text>
</comment>
<comment type="cofactor">
    <cofactor evidence="1">
        <name>FAD</name>
        <dbReference type="ChEBI" id="CHEBI:57692"/>
    </cofactor>
</comment>
<feature type="signal peptide" evidence="8">
    <location>
        <begin position="1"/>
        <end position="19"/>
    </location>
</feature>
<proteinExistence type="inferred from homology"/>
<dbReference type="PRINTS" id="PR00420">
    <property type="entry name" value="RNGMNOXGNASE"/>
</dbReference>
<evidence type="ECO:0000313" key="11">
    <source>
        <dbReference type="Proteomes" id="UP001501337"/>
    </source>
</evidence>
<dbReference type="PANTHER" id="PTHR43876:SF8">
    <property type="entry name" value="2-OCTAPRENYL-6-METHOXYPHENOL HYDROXYLASE"/>
    <property type="match status" value="1"/>
</dbReference>
<gene>
    <name evidence="10" type="primary">ubiH</name>
    <name evidence="10" type="ORF">GCM10022278_26190</name>
</gene>
<comment type="caution">
    <text evidence="10">The sequence shown here is derived from an EMBL/GenBank/DDBJ whole genome shotgun (WGS) entry which is preliminary data.</text>
</comment>
<dbReference type="InterPro" id="IPR051205">
    <property type="entry name" value="UbiH/COQ6_monooxygenase"/>
</dbReference>
<sequence>MLKVAIIGGGLAGSALAMAVRSAHHLDLTLVEQRAIAFDSGVTASAEAASVDAVADRRSSALSYSSQQLLQRFGVWPDIARWAAPIEQIAVSERGQFGQVALSSRECGVPALGYVIPNEVLGQGMLSQVARADAQRFRLRSPATLTQAQLTPEQRWVLQFDTSDGVVSDTFDLLVFADGGKAAELCSASLTEQSGAMFEQHRHDYAQVAIIANIRSRTGHERRAFERFIDEGAIALLPLAGDGDLWYSLVVTVNSERAQRINSLEDAAFIDEIQRLAGFEPGIFTAVKARQSYPLSLLDMPGQIGPACVVIGNAAHTLHPVAGQGFNLTLRDVGALANILTAREMQNADATAINAGLAAYGQARYADQRMLIEITDLLVELFMRPGSTRPAVEDDRPNRWLPVSVVSALRKSRRVGFAMLNTMPFARREFAEAAMGLWAPQAAPWQPRQRPRIEALAEENMPS</sequence>
<evidence type="ECO:0000256" key="2">
    <source>
        <dbReference type="ARBA" id="ARBA00004749"/>
    </source>
</evidence>
<dbReference type="InterPro" id="IPR010971">
    <property type="entry name" value="UbiH/COQ6"/>
</dbReference>
<dbReference type="SUPFAM" id="SSF51905">
    <property type="entry name" value="FAD/NAD(P)-binding domain"/>
    <property type="match status" value="1"/>
</dbReference>
<evidence type="ECO:0000256" key="1">
    <source>
        <dbReference type="ARBA" id="ARBA00001974"/>
    </source>
</evidence>
<evidence type="ECO:0000256" key="5">
    <source>
        <dbReference type="ARBA" id="ARBA00022827"/>
    </source>
</evidence>
<accession>A0ABP7PKG5</accession>
<dbReference type="InterPro" id="IPR036188">
    <property type="entry name" value="FAD/NAD-bd_sf"/>
</dbReference>
<dbReference type="PANTHER" id="PTHR43876">
    <property type="entry name" value="UBIQUINONE BIOSYNTHESIS MONOOXYGENASE COQ6, MITOCHONDRIAL"/>
    <property type="match status" value="1"/>
</dbReference>
<comment type="pathway">
    <text evidence="2">Cofactor biosynthesis; ubiquinone biosynthesis.</text>
</comment>
<keyword evidence="8" id="KW-0732">Signal</keyword>
<dbReference type="InterPro" id="IPR002938">
    <property type="entry name" value="FAD-bd"/>
</dbReference>
<keyword evidence="11" id="KW-1185">Reference proteome</keyword>
<evidence type="ECO:0000313" key="10">
    <source>
        <dbReference type="EMBL" id="GAA3967150.1"/>
    </source>
</evidence>
<reference evidence="11" key="1">
    <citation type="journal article" date="2019" name="Int. J. Syst. Evol. Microbiol.">
        <title>The Global Catalogue of Microorganisms (GCM) 10K type strain sequencing project: providing services to taxonomists for standard genome sequencing and annotation.</title>
        <authorList>
            <consortium name="The Broad Institute Genomics Platform"/>
            <consortium name="The Broad Institute Genome Sequencing Center for Infectious Disease"/>
            <person name="Wu L."/>
            <person name="Ma J."/>
        </authorList>
    </citation>
    <scope>NUCLEOTIDE SEQUENCE [LARGE SCALE GENOMIC DNA]</scope>
    <source>
        <strain evidence="11">JCM 17555</strain>
    </source>
</reference>
<name>A0ABP7PKG5_9GAMM</name>
<dbReference type="EMBL" id="BAABBO010000011">
    <property type="protein sequence ID" value="GAA3967150.1"/>
    <property type="molecule type" value="Genomic_DNA"/>
</dbReference>
<organism evidence="10 11">
    <name type="scientific">Allohahella marinimesophila</name>
    <dbReference type="NCBI Taxonomy" id="1054972"/>
    <lineage>
        <taxon>Bacteria</taxon>
        <taxon>Pseudomonadati</taxon>
        <taxon>Pseudomonadota</taxon>
        <taxon>Gammaproteobacteria</taxon>
        <taxon>Oceanospirillales</taxon>
        <taxon>Hahellaceae</taxon>
        <taxon>Allohahella</taxon>
    </lineage>
</organism>
<protein>
    <submittedName>
        <fullName evidence="10">2-octaprenyl-6-methoxyphenyl hydroxylase</fullName>
    </submittedName>
</protein>
<dbReference type="Gene3D" id="3.50.50.60">
    <property type="entry name" value="FAD/NAD(P)-binding domain"/>
    <property type="match status" value="2"/>
</dbReference>
<evidence type="ECO:0000256" key="8">
    <source>
        <dbReference type="SAM" id="SignalP"/>
    </source>
</evidence>
<dbReference type="NCBIfam" id="TIGR01988">
    <property type="entry name" value="Ubi-OHases"/>
    <property type="match status" value="1"/>
</dbReference>
<evidence type="ECO:0000259" key="9">
    <source>
        <dbReference type="Pfam" id="PF01494"/>
    </source>
</evidence>
<feature type="chain" id="PRO_5046767535" evidence="8">
    <location>
        <begin position="20"/>
        <end position="463"/>
    </location>
</feature>
<evidence type="ECO:0000256" key="6">
    <source>
        <dbReference type="ARBA" id="ARBA00023002"/>
    </source>
</evidence>
<keyword evidence="4" id="KW-0285">Flavoprotein</keyword>
<keyword evidence="6" id="KW-0560">Oxidoreductase</keyword>